<proteinExistence type="predicted"/>
<protein>
    <submittedName>
        <fullName evidence="3">DUF4886 domain-containing protein</fullName>
    </submittedName>
</protein>
<dbReference type="InterPro" id="IPR036514">
    <property type="entry name" value="SGNH_hydro_sf"/>
</dbReference>
<feature type="domain" description="DUF4886" evidence="1">
    <location>
        <begin position="355"/>
        <end position="560"/>
    </location>
</feature>
<dbReference type="GO" id="GO:0016788">
    <property type="term" value="F:hydrolase activity, acting on ester bonds"/>
    <property type="evidence" value="ECO:0007669"/>
    <property type="project" value="UniProtKB-ARBA"/>
</dbReference>
<dbReference type="Pfam" id="PF16227">
    <property type="entry name" value="DUF4886"/>
    <property type="match status" value="1"/>
</dbReference>
<dbReference type="AlphaFoldDB" id="A0A5M5ZR39"/>
<reference evidence="2" key="2">
    <citation type="submission" date="2022-01" db="EMBL/GenBank/DDBJ databases">
        <title>Novel bile acid biosynthetic pathways are enriched in the microbiome of centenarians.</title>
        <authorList>
            <person name="Sato Y."/>
            <person name="Atarashi K."/>
            <person name="Plichta R.D."/>
            <person name="Arai Y."/>
            <person name="Sasajima S."/>
            <person name="Kearney M.S."/>
            <person name="Suda W."/>
            <person name="Takeshita K."/>
            <person name="Sasaki T."/>
            <person name="Okamoto S."/>
            <person name="Skelly N.A."/>
            <person name="Okamura Y."/>
            <person name="Vlamakis H."/>
            <person name="Li Y."/>
            <person name="Tanoue T."/>
            <person name="Takei H."/>
            <person name="Nittono H."/>
            <person name="Narushima S."/>
            <person name="Irie J."/>
            <person name="Itoh H."/>
            <person name="Moriya K."/>
            <person name="Sugiura Y."/>
            <person name="Suematsu M."/>
            <person name="Moritoki N."/>
            <person name="Shibata S."/>
            <person name="Littman R.D."/>
            <person name="Fischbach A.M."/>
            <person name="Uwamino Y."/>
            <person name="Inoue T."/>
            <person name="Honda A."/>
            <person name="Hattori M."/>
            <person name="Murai T."/>
            <person name="Xavier J.R."/>
            <person name="Hirose N."/>
            <person name="Honda K."/>
        </authorList>
    </citation>
    <scope>NUCLEOTIDE SEQUENCE</scope>
    <source>
        <strain evidence="2">CE91-St7</strain>
    </source>
</reference>
<dbReference type="RefSeq" id="WP_149941135.1">
    <property type="nucleotide sequence ID" value="NZ_BQOA01000001.1"/>
</dbReference>
<name>A0A5M5ZR39_9BACT</name>
<dbReference type="Proteomes" id="UP000347681">
    <property type="component" value="Unassembled WGS sequence"/>
</dbReference>
<evidence type="ECO:0000313" key="2">
    <source>
        <dbReference type="EMBL" id="GKH82532.1"/>
    </source>
</evidence>
<dbReference type="Proteomes" id="UP001055104">
    <property type="component" value="Unassembled WGS sequence"/>
</dbReference>
<reference evidence="3 4" key="1">
    <citation type="journal article" date="2019" name="Nat. Med.">
        <title>A library of human gut bacterial isolates paired with longitudinal multiomics data enables mechanistic microbiome research.</title>
        <authorList>
            <person name="Poyet M."/>
            <person name="Groussin M."/>
            <person name="Gibbons S.M."/>
            <person name="Avila-Pacheco J."/>
            <person name="Jiang X."/>
            <person name="Kearney S.M."/>
            <person name="Perrotta A.R."/>
            <person name="Berdy B."/>
            <person name="Zhao S."/>
            <person name="Lieberman T.D."/>
            <person name="Swanson P.K."/>
            <person name="Smith M."/>
            <person name="Roesemann S."/>
            <person name="Alexander J.E."/>
            <person name="Rich S.A."/>
            <person name="Livny J."/>
            <person name="Vlamakis H."/>
            <person name="Clish C."/>
            <person name="Bullock K."/>
            <person name="Deik A."/>
            <person name="Scott J."/>
            <person name="Pierce K.A."/>
            <person name="Xavier R.J."/>
            <person name="Alm E.J."/>
        </authorList>
    </citation>
    <scope>NUCLEOTIDE SEQUENCE [LARGE SCALE GENOMIC DNA]</scope>
    <source>
        <strain evidence="3 4">BIOML-A5</strain>
    </source>
</reference>
<comment type="caution">
    <text evidence="3">The sequence shown here is derived from an EMBL/GenBank/DDBJ whole genome shotgun (WGS) entry which is preliminary data.</text>
</comment>
<accession>A0A5M5ZR39</accession>
<sequence>MVKMHKLTKGGQTIYPATIYDAVVNPKTRKSLTTEISELESSLNGGDTGYINLNIHSWVTGQWTGEGSSLTHNDNSSYKRNTEVSTLIKSGAILTMYEASGKQVKMNDYGITFKFRGSAKNKAEWSWYDSGNGILIGNTDAVEIYMTVETSNVEFLNGFVIKGAYVKGAEDKISELTESVESLEQSTTDNIEHIFNIDESVNGGNVGRIYINEDDLVTGRWTGEGKNLKADSMEGYLRTKNLYDITLKAGDLISVYDKAGKQVKANSLGLNMKFKNSTNTSSIISYQDSGTYYKLTEDAMQMAFFGTSEAVEKITGYYFKGFRIKGFDEKISDVNESIHKHINDVKITDFYHSLKILFIGSSFGVDTINYVGDIAHSYNFNIVIGNLYVGASGIKDYITFYESDRKISYYKWNLNAIAWENGTSTVKEALSDEAWDFVVIQNGAYQSADESTYWDQDEKGNITKNYVNLFADIIDRCCLFSHPVICFNMTWAYSVYHTLSSSQGSKDKWLSFGINQKQRQLGMYTELCRLAQKVLQHCPEVKFVIPSGTAVQNARGTSLRTDTTIQGVVSQSNPETGTPVTTVVPTIEEAESMTDLNQAAVDFPFMAGKDNNFMNWHYGTDLSRDCLHMTEGIGRYLVGGALWQMIGYKLSRLNFTGNTYRTTKEDKTNYRIIAVTDRRADIAQKCVIAALDNPYGVSDIME</sequence>
<evidence type="ECO:0000259" key="1">
    <source>
        <dbReference type="Pfam" id="PF16227"/>
    </source>
</evidence>
<dbReference type="Gene3D" id="3.40.50.1110">
    <property type="entry name" value="SGNH hydrolase"/>
    <property type="match status" value="1"/>
</dbReference>
<dbReference type="EMBL" id="VVZB01000012">
    <property type="protein sequence ID" value="KAA5380654.1"/>
    <property type="molecule type" value="Genomic_DNA"/>
</dbReference>
<evidence type="ECO:0000313" key="4">
    <source>
        <dbReference type="Proteomes" id="UP000347681"/>
    </source>
</evidence>
<evidence type="ECO:0000313" key="3">
    <source>
        <dbReference type="EMBL" id="KAA5380654.1"/>
    </source>
</evidence>
<dbReference type="InterPro" id="IPR032616">
    <property type="entry name" value="DUF4886"/>
</dbReference>
<gene>
    <name evidence="2" type="ORF">CE91St7_34160</name>
    <name evidence="3" type="ORF">F2Y61_17505</name>
</gene>
<dbReference type="EMBL" id="BQOB01000001">
    <property type="protein sequence ID" value="GKH82532.1"/>
    <property type="molecule type" value="Genomic_DNA"/>
</dbReference>
<organism evidence="3 4">
    <name type="scientific">Phocaeicola dorei</name>
    <dbReference type="NCBI Taxonomy" id="357276"/>
    <lineage>
        <taxon>Bacteria</taxon>
        <taxon>Pseudomonadati</taxon>
        <taxon>Bacteroidota</taxon>
        <taxon>Bacteroidia</taxon>
        <taxon>Bacteroidales</taxon>
        <taxon>Bacteroidaceae</taxon>
        <taxon>Phocaeicola</taxon>
    </lineage>
</organism>